<dbReference type="Proteomes" id="UP000887568">
    <property type="component" value="Unplaced"/>
</dbReference>
<comment type="similarity">
    <text evidence="4">Belongs to the ZFTRAF1 family.</text>
</comment>
<feature type="zinc finger region" description="TRAF-type" evidence="5">
    <location>
        <begin position="123"/>
        <end position="167"/>
    </location>
</feature>
<evidence type="ECO:0000256" key="4">
    <source>
        <dbReference type="ARBA" id="ARBA00034319"/>
    </source>
</evidence>
<name>A0A914B164_PATMI</name>
<dbReference type="GO" id="GO:0005634">
    <property type="term" value="C:nucleus"/>
    <property type="evidence" value="ECO:0007669"/>
    <property type="project" value="TreeGrafter"/>
</dbReference>
<organism evidence="8 9">
    <name type="scientific">Patiria miniata</name>
    <name type="common">Bat star</name>
    <name type="synonym">Asterina miniata</name>
    <dbReference type="NCBI Taxonomy" id="46514"/>
    <lineage>
        <taxon>Eukaryota</taxon>
        <taxon>Metazoa</taxon>
        <taxon>Echinodermata</taxon>
        <taxon>Eleutherozoa</taxon>
        <taxon>Asterozoa</taxon>
        <taxon>Asteroidea</taxon>
        <taxon>Valvatacea</taxon>
        <taxon>Valvatida</taxon>
        <taxon>Asterinidae</taxon>
        <taxon>Patiria</taxon>
    </lineage>
</organism>
<dbReference type="PROSITE" id="PS50089">
    <property type="entry name" value="ZF_RING_2"/>
    <property type="match status" value="1"/>
</dbReference>
<reference evidence="8" key="1">
    <citation type="submission" date="2022-11" db="UniProtKB">
        <authorList>
            <consortium name="EnsemblMetazoa"/>
        </authorList>
    </citation>
    <scope>IDENTIFICATION</scope>
</reference>
<dbReference type="OMA" id="HERPEHE"/>
<evidence type="ECO:0008006" key="10">
    <source>
        <dbReference type="Google" id="ProtNLM"/>
    </source>
</evidence>
<dbReference type="PROSITE" id="PS50145">
    <property type="entry name" value="ZF_TRAF"/>
    <property type="match status" value="1"/>
</dbReference>
<protein>
    <recommendedName>
        <fullName evidence="10">Cysteine and histidine-rich protein 1</fullName>
    </recommendedName>
</protein>
<dbReference type="AlphaFoldDB" id="A0A914B164"/>
<dbReference type="PANTHER" id="PTHR23059:SF4">
    <property type="entry name" value="ZINC FINGER TRAF-TYPE-CONTAINING PROTEIN 1"/>
    <property type="match status" value="1"/>
</dbReference>
<accession>A0A914B164</accession>
<dbReference type="CTD" id="609854"/>
<evidence type="ECO:0000259" key="6">
    <source>
        <dbReference type="PROSITE" id="PS50089"/>
    </source>
</evidence>
<keyword evidence="3 5" id="KW-0862">Zinc</keyword>
<evidence type="ECO:0000256" key="5">
    <source>
        <dbReference type="PROSITE-ProRule" id="PRU00207"/>
    </source>
</evidence>
<evidence type="ECO:0000313" key="8">
    <source>
        <dbReference type="EnsemblMetazoa" id="XP_038069648.1"/>
    </source>
</evidence>
<keyword evidence="2 5" id="KW-0863">Zinc-finger</keyword>
<keyword evidence="1 5" id="KW-0479">Metal-binding</keyword>
<evidence type="ECO:0000256" key="3">
    <source>
        <dbReference type="ARBA" id="ARBA00022833"/>
    </source>
</evidence>
<dbReference type="InterPro" id="IPR013083">
    <property type="entry name" value="Znf_RING/FYVE/PHD"/>
</dbReference>
<proteinExistence type="inferred from homology"/>
<dbReference type="SUPFAM" id="SSF57850">
    <property type="entry name" value="RING/U-box"/>
    <property type="match status" value="1"/>
</dbReference>
<dbReference type="PANTHER" id="PTHR23059">
    <property type="entry name" value="CYSTEINE AND HISTIDINE-RICH PROTEIN 1"/>
    <property type="match status" value="1"/>
</dbReference>
<evidence type="ECO:0000259" key="7">
    <source>
        <dbReference type="PROSITE" id="PS50145"/>
    </source>
</evidence>
<dbReference type="GeneID" id="119738766"/>
<evidence type="ECO:0000313" key="9">
    <source>
        <dbReference type="Proteomes" id="UP000887568"/>
    </source>
</evidence>
<feature type="domain" description="TRAF-type" evidence="7">
    <location>
        <begin position="123"/>
        <end position="167"/>
    </location>
</feature>
<dbReference type="EnsemblMetazoa" id="XM_038213720.1">
    <property type="protein sequence ID" value="XP_038069648.1"/>
    <property type="gene ID" value="LOC119738766"/>
</dbReference>
<dbReference type="GO" id="GO:0008270">
    <property type="term" value="F:zinc ion binding"/>
    <property type="evidence" value="ECO:0007669"/>
    <property type="project" value="UniProtKB-KW"/>
</dbReference>
<evidence type="ECO:0000256" key="1">
    <source>
        <dbReference type="ARBA" id="ARBA00022723"/>
    </source>
</evidence>
<keyword evidence="9" id="KW-1185">Reference proteome</keyword>
<sequence length="356" mass="40340">MTEPEMSVPGAVNLIENPGVSSQDVVDCSEPPLKKSKTEVVVETEEDPQEEDLEQRLNDILCCSVCLDLPINLVYQCVNGHLMCAGCFTHVLADARLKDEQSTCPNCRCEIGKTLCSRNLAVEKTVSELPALCPHCSCKLPRNVLEHHQRSECPQRVSKCGYALIGCDWKGPNCEVKGHEKDCEYPGKTGADVMAYVEESNQSLQSEIRSYQNIVNLLSFEKLAFNDLQLRPYRTDDFITKLYYETSRFSALNQQWVIKARINDRERNPLHTADRHLTYQLVLKSRVNNPIAFHFMLLSGPFTDIKVEPAVYRFEFTGDRTESPHQLMPLTNPANGNKLLSAKTINVRLIMFQVQK</sequence>
<dbReference type="CDD" id="cd16505">
    <property type="entry name" value="RING-HC_CYHR1"/>
    <property type="match status" value="1"/>
</dbReference>
<dbReference type="SUPFAM" id="SSF49599">
    <property type="entry name" value="TRAF domain-like"/>
    <property type="match status" value="1"/>
</dbReference>
<dbReference type="InterPro" id="IPR001841">
    <property type="entry name" value="Znf_RING"/>
</dbReference>
<dbReference type="InterPro" id="IPR039338">
    <property type="entry name" value="ZFTRAF1"/>
</dbReference>
<dbReference type="InterPro" id="IPR001293">
    <property type="entry name" value="Znf_TRAF"/>
</dbReference>
<dbReference type="Gene3D" id="3.30.40.10">
    <property type="entry name" value="Zinc/RING finger domain, C3HC4 (zinc finger)"/>
    <property type="match status" value="2"/>
</dbReference>
<feature type="domain" description="RING-type" evidence="6">
    <location>
        <begin position="63"/>
        <end position="108"/>
    </location>
</feature>
<dbReference type="RefSeq" id="XP_038069648.1">
    <property type="nucleotide sequence ID" value="XM_038213720.1"/>
</dbReference>
<dbReference type="OrthoDB" id="10062218at2759"/>
<evidence type="ECO:0000256" key="2">
    <source>
        <dbReference type="ARBA" id="ARBA00022771"/>
    </source>
</evidence>